<comment type="caution">
    <text evidence="1">The sequence shown here is derived from an EMBL/GenBank/DDBJ whole genome shotgun (WGS) entry which is preliminary data.</text>
</comment>
<dbReference type="InterPro" id="IPR036034">
    <property type="entry name" value="PDZ_sf"/>
</dbReference>
<reference evidence="1 2" key="1">
    <citation type="submission" date="2022-03" db="EMBL/GenBank/DDBJ databases">
        <authorList>
            <person name="Macdonald S."/>
            <person name="Ahmed S."/>
            <person name="Newling K."/>
        </authorList>
    </citation>
    <scope>NUCLEOTIDE SEQUENCE [LARGE SCALE GENOMIC DNA]</scope>
</reference>
<sequence length="112" mass="11952">MDSILNTRVSLDLSSHALSRSLLAPSSPTMAPLSSLFSDFDWVGWSLHRSLLLPKIPPQQPAPPKAPSGLSFAISECILVPTVIPGSPADRAGFKQGDVFASDVFLKAAFDF</sequence>
<evidence type="ECO:0000313" key="1">
    <source>
        <dbReference type="EMBL" id="CAH8313091.1"/>
    </source>
</evidence>
<dbReference type="Gene3D" id="2.30.42.10">
    <property type="match status" value="1"/>
</dbReference>
<gene>
    <name evidence="1" type="ORF">ERUC_LOCUS6515</name>
</gene>
<name>A0ABC8J4C8_ERUVS</name>
<protein>
    <submittedName>
        <fullName evidence="1">Uncharacterized protein</fullName>
    </submittedName>
</protein>
<dbReference type="Proteomes" id="UP001642260">
    <property type="component" value="Unassembled WGS sequence"/>
</dbReference>
<keyword evidence="2" id="KW-1185">Reference proteome</keyword>
<evidence type="ECO:0000313" key="2">
    <source>
        <dbReference type="Proteomes" id="UP001642260"/>
    </source>
</evidence>
<accession>A0ABC8J4C8</accession>
<dbReference type="AlphaFoldDB" id="A0ABC8J4C8"/>
<dbReference type="SUPFAM" id="SSF50156">
    <property type="entry name" value="PDZ domain-like"/>
    <property type="match status" value="1"/>
</dbReference>
<organism evidence="1 2">
    <name type="scientific">Eruca vesicaria subsp. sativa</name>
    <name type="common">Garden rocket</name>
    <name type="synonym">Eruca sativa</name>
    <dbReference type="NCBI Taxonomy" id="29727"/>
    <lineage>
        <taxon>Eukaryota</taxon>
        <taxon>Viridiplantae</taxon>
        <taxon>Streptophyta</taxon>
        <taxon>Embryophyta</taxon>
        <taxon>Tracheophyta</taxon>
        <taxon>Spermatophyta</taxon>
        <taxon>Magnoliopsida</taxon>
        <taxon>eudicotyledons</taxon>
        <taxon>Gunneridae</taxon>
        <taxon>Pentapetalae</taxon>
        <taxon>rosids</taxon>
        <taxon>malvids</taxon>
        <taxon>Brassicales</taxon>
        <taxon>Brassicaceae</taxon>
        <taxon>Brassiceae</taxon>
        <taxon>Eruca</taxon>
    </lineage>
</organism>
<proteinExistence type="predicted"/>
<dbReference type="EMBL" id="CAKOAT010076267">
    <property type="protein sequence ID" value="CAH8313091.1"/>
    <property type="molecule type" value="Genomic_DNA"/>
</dbReference>